<comment type="caution">
    <text evidence="1">The sequence shown here is derived from an EMBL/GenBank/DDBJ whole genome shotgun (WGS) entry which is preliminary data.</text>
</comment>
<gene>
    <name evidence="1" type="ORF">IFM89_016539</name>
</gene>
<evidence type="ECO:0000313" key="1">
    <source>
        <dbReference type="EMBL" id="KAF9621105.1"/>
    </source>
</evidence>
<accession>A0A835INM7</accession>
<keyword evidence="2" id="KW-1185">Reference proteome</keyword>
<evidence type="ECO:0000313" key="2">
    <source>
        <dbReference type="Proteomes" id="UP000631114"/>
    </source>
</evidence>
<dbReference type="Proteomes" id="UP000631114">
    <property type="component" value="Unassembled WGS sequence"/>
</dbReference>
<proteinExistence type="predicted"/>
<dbReference type="AlphaFoldDB" id="A0A835INM7"/>
<sequence length="93" mass="10316">MKPFVLLLMRNVTGNQSPWRRLSLRLEASRLAPKDLLYMVSCAARSSLKLGCGKALFNIDEGSTSGLTENDFILASKINALDVQHLLRRKAAN</sequence>
<reference evidence="1 2" key="1">
    <citation type="submission" date="2020-10" db="EMBL/GenBank/DDBJ databases">
        <title>The Coptis chinensis genome and diversification of protoberbering-type alkaloids.</title>
        <authorList>
            <person name="Wang B."/>
            <person name="Shu S."/>
            <person name="Song C."/>
            <person name="Liu Y."/>
        </authorList>
    </citation>
    <scope>NUCLEOTIDE SEQUENCE [LARGE SCALE GENOMIC DNA]</scope>
    <source>
        <strain evidence="1">HL-2020</strain>
        <tissue evidence="1">Leaf</tissue>
    </source>
</reference>
<organism evidence="1 2">
    <name type="scientific">Coptis chinensis</name>
    <dbReference type="NCBI Taxonomy" id="261450"/>
    <lineage>
        <taxon>Eukaryota</taxon>
        <taxon>Viridiplantae</taxon>
        <taxon>Streptophyta</taxon>
        <taxon>Embryophyta</taxon>
        <taxon>Tracheophyta</taxon>
        <taxon>Spermatophyta</taxon>
        <taxon>Magnoliopsida</taxon>
        <taxon>Ranunculales</taxon>
        <taxon>Ranunculaceae</taxon>
        <taxon>Coptidoideae</taxon>
        <taxon>Coptis</taxon>
    </lineage>
</organism>
<protein>
    <submittedName>
        <fullName evidence="1">Uncharacterized protein</fullName>
    </submittedName>
</protein>
<name>A0A835INM7_9MAGN</name>
<dbReference type="EMBL" id="JADFTS010000002">
    <property type="protein sequence ID" value="KAF9621105.1"/>
    <property type="molecule type" value="Genomic_DNA"/>
</dbReference>